<organism evidence="2 3">
    <name type="scientific">Clostridium saccharoperbutylacetonicum N1-4(HMT)</name>
    <dbReference type="NCBI Taxonomy" id="931276"/>
    <lineage>
        <taxon>Bacteria</taxon>
        <taxon>Bacillati</taxon>
        <taxon>Bacillota</taxon>
        <taxon>Clostridia</taxon>
        <taxon>Eubacteriales</taxon>
        <taxon>Clostridiaceae</taxon>
        <taxon>Clostridium</taxon>
    </lineage>
</organism>
<dbReference type="RefSeq" id="WP_015391091.1">
    <property type="nucleotide sequence ID" value="NC_020291.1"/>
</dbReference>
<dbReference type="Proteomes" id="UP000011728">
    <property type="component" value="Chromosome"/>
</dbReference>
<dbReference type="HOGENOM" id="CLU_134323_0_0_9"/>
<dbReference type="eggNOG" id="COG2856">
    <property type="taxonomic scope" value="Bacteria"/>
</dbReference>
<proteinExistence type="predicted"/>
<dbReference type="Pfam" id="PF06114">
    <property type="entry name" value="Peptidase_M78"/>
    <property type="match status" value="1"/>
</dbReference>
<reference evidence="2 3" key="1">
    <citation type="submission" date="2013-02" db="EMBL/GenBank/DDBJ databases">
        <title>Genome sequence of Clostridium saccharoperbutylacetonicum N1-4(HMT).</title>
        <authorList>
            <person name="Poehlein A."/>
            <person name="Daniel R."/>
        </authorList>
    </citation>
    <scope>NUCLEOTIDE SEQUENCE [LARGE SCALE GENOMIC DNA]</scope>
    <source>
        <strain evidence="3">N1-4(HMT)</strain>
    </source>
</reference>
<dbReference type="OrthoDB" id="1707128at2"/>
<evidence type="ECO:0000259" key="1">
    <source>
        <dbReference type="Pfam" id="PF06114"/>
    </source>
</evidence>
<keyword evidence="3" id="KW-1185">Reference proteome</keyword>
<dbReference type="AlphaFoldDB" id="M1MIV9"/>
<evidence type="ECO:0000313" key="2">
    <source>
        <dbReference type="EMBL" id="AGF54766.1"/>
    </source>
</evidence>
<accession>M1MIV9</accession>
<dbReference type="InterPro" id="IPR010359">
    <property type="entry name" value="IrrE_HExxH"/>
</dbReference>
<name>M1MIV9_9CLOT</name>
<dbReference type="PATRIC" id="fig|931276.5.peg.946"/>
<dbReference type="EMBL" id="CP004121">
    <property type="protein sequence ID" value="AGF54766.1"/>
    <property type="molecule type" value="Genomic_DNA"/>
</dbReference>
<evidence type="ECO:0000313" key="3">
    <source>
        <dbReference type="Proteomes" id="UP000011728"/>
    </source>
</evidence>
<protein>
    <submittedName>
        <fullName evidence="2">Putative Zn peptidase</fullName>
    </submittedName>
</protein>
<gene>
    <name evidence="2" type="ORF">Cspa_c09900</name>
</gene>
<dbReference type="KEGG" id="csr:Cspa_c09900"/>
<sequence>MRKLNEIFCIIEKEKIYLEERNLNQSSFNGIYIKAPDFPPVILVEKSIINDRCKYISVLAEELGHHYTSVGNLTITSRNYSEKLMKNKQEHRAKSWAANFLVSDEEFEQALCNCISNPSDICDSFNMTHEMLKYKIHSIVLDENRYKRIRSALMKKEVSYNSCEI</sequence>
<feature type="domain" description="IrrE N-terminal-like" evidence="1">
    <location>
        <begin position="16"/>
        <end position="136"/>
    </location>
</feature>